<dbReference type="HOGENOM" id="CLU_755079_0_0_1"/>
<evidence type="ECO:0008006" key="4">
    <source>
        <dbReference type="Google" id="ProtNLM"/>
    </source>
</evidence>
<feature type="transmembrane region" description="Helical" evidence="1">
    <location>
        <begin position="72"/>
        <end position="90"/>
    </location>
</feature>
<dbReference type="EnsemblMetazoa" id="tetur18g03741.1">
    <property type="protein sequence ID" value="tetur18g03741.1"/>
    <property type="gene ID" value="tetur18g03741"/>
</dbReference>
<dbReference type="Proteomes" id="UP000015104">
    <property type="component" value="Unassembled WGS sequence"/>
</dbReference>
<sequence>MDEIKSNPCHSQTEPSSLLGCSLVRKNVFSQVVFWVASIALISKAVYRLYLAIITPIDVSEPTTVINSYENILNQMYALCLGLIIMHFEVNRSLYIEYLDCYQTIVSNHFGKASLEFVKKWVKIIRFYVIVAFIYEVITTSTNNYLRYFNKFGFTLNMGAIIFFDWIVQLSYIFSLQFVMECCIYCQSTFIPINALLDTLLNRNKLSSPLTINRMAKSTRLYYIKTIKSIIYMDKFLSYAVLVFYLYFIGHCIFIFSSTLNIGHSLYMLCYSVFRFFGESSYLVLVTYHLIRVNQLSVQIFDKVYQLSFSFSSDQSIAAVNEINLFLLRVNRNDVGFTFAGLCLVSPSFVSSLATISLTLGLALPSFSR</sequence>
<feature type="transmembrane region" description="Helical" evidence="1">
    <location>
        <begin position="236"/>
        <end position="260"/>
    </location>
</feature>
<keyword evidence="1" id="KW-1133">Transmembrane helix</keyword>
<evidence type="ECO:0000313" key="3">
    <source>
        <dbReference type="Proteomes" id="UP000015104"/>
    </source>
</evidence>
<dbReference type="AlphaFoldDB" id="T1KRJ6"/>
<feature type="transmembrane region" description="Helical" evidence="1">
    <location>
        <begin position="32"/>
        <end position="52"/>
    </location>
</feature>
<protein>
    <recommendedName>
        <fullName evidence="4">Gustatory receptor</fullName>
    </recommendedName>
</protein>
<keyword evidence="3" id="KW-1185">Reference proteome</keyword>
<organism evidence="2 3">
    <name type="scientific">Tetranychus urticae</name>
    <name type="common">Two-spotted spider mite</name>
    <dbReference type="NCBI Taxonomy" id="32264"/>
    <lineage>
        <taxon>Eukaryota</taxon>
        <taxon>Metazoa</taxon>
        <taxon>Ecdysozoa</taxon>
        <taxon>Arthropoda</taxon>
        <taxon>Chelicerata</taxon>
        <taxon>Arachnida</taxon>
        <taxon>Acari</taxon>
        <taxon>Acariformes</taxon>
        <taxon>Trombidiformes</taxon>
        <taxon>Prostigmata</taxon>
        <taxon>Eleutherengona</taxon>
        <taxon>Raphignathae</taxon>
        <taxon>Tetranychoidea</taxon>
        <taxon>Tetranychidae</taxon>
        <taxon>Tetranychus</taxon>
    </lineage>
</organism>
<reference evidence="3" key="1">
    <citation type="submission" date="2011-08" db="EMBL/GenBank/DDBJ databases">
        <authorList>
            <person name="Rombauts S."/>
        </authorList>
    </citation>
    <scope>NUCLEOTIDE SEQUENCE</scope>
    <source>
        <strain evidence="3">London</strain>
    </source>
</reference>
<evidence type="ECO:0000256" key="1">
    <source>
        <dbReference type="SAM" id="Phobius"/>
    </source>
</evidence>
<reference evidence="2" key="2">
    <citation type="submission" date="2015-06" db="UniProtKB">
        <authorList>
            <consortium name="EnsemblMetazoa"/>
        </authorList>
    </citation>
    <scope>IDENTIFICATION</scope>
</reference>
<keyword evidence="1" id="KW-0472">Membrane</keyword>
<dbReference type="EMBL" id="CAEY01000391">
    <property type="status" value="NOT_ANNOTATED_CDS"/>
    <property type="molecule type" value="Genomic_DNA"/>
</dbReference>
<name>T1KRJ6_TETUR</name>
<feature type="transmembrane region" description="Helical" evidence="1">
    <location>
        <begin position="337"/>
        <end position="364"/>
    </location>
</feature>
<feature type="transmembrane region" description="Helical" evidence="1">
    <location>
        <begin position="127"/>
        <end position="146"/>
    </location>
</feature>
<accession>T1KRJ6</accession>
<feature type="transmembrane region" description="Helical" evidence="1">
    <location>
        <begin position="266"/>
        <end position="291"/>
    </location>
</feature>
<keyword evidence="1" id="KW-0812">Transmembrane</keyword>
<proteinExistence type="predicted"/>
<feature type="transmembrane region" description="Helical" evidence="1">
    <location>
        <begin position="152"/>
        <end position="174"/>
    </location>
</feature>
<evidence type="ECO:0000313" key="2">
    <source>
        <dbReference type="EnsemblMetazoa" id="tetur18g03741.1"/>
    </source>
</evidence>